<dbReference type="RefSeq" id="WP_339156761.1">
    <property type="nucleotide sequence ID" value="NZ_CP149870.1"/>
</dbReference>
<dbReference type="EMBL" id="CABFNB010000004">
    <property type="protein sequence ID" value="VTZ59195.1"/>
    <property type="molecule type" value="Genomic_DNA"/>
</dbReference>
<evidence type="ECO:0000313" key="1">
    <source>
        <dbReference type="EMBL" id="VTZ59195.1"/>
    </source>
</evidence>
<dbReference type="AlphaFoldDB" id="A0A508WNQ3"/>
<sequence length="92" mass="9970">MSARRRKARVRAHTEGVERYRGWQRKISERAVSPADAMAALLVGLFVFASKAAAMVATAQPMLIPKISDSVKFSGATWAAMTQLNHGVEAAI</sequence>
<name>A0A508WNQ3_9HYPH</name>
<accession>A0A508WNQ3</accession>
<gene>
    <name evidence="1" type="ORF">EMEDMD4_1010004</name>
</gene>
<proteinExistence type="predicted"/>
<dbReference type="Proteomes" id="UP000507954">
    <property type="component" value="Unassembled WGS sequence"/>
</dbReference>
<organism evidence="1">
    <name type="scientific">Sinorhizobium medicae</name>
    <dbReference type="NCBI Taxonomy" id="110321"/>
    <lineage>
        <taxon>Bacteria</taxon>
        <taxon>Pseudomonadati</taxon>
        <taxon>Pseudomonadota</taxon>
        <taxon>Alphaproteobacteria</taxon>
        <taxon>Hyphomicrobiales</taxon>
        <taxon>Rhizobiaceae</taxon>
        <taxon>Sinorhizobium/Ensifer group</taxon>
        <taxon>Sinorhizobium</taxon>
    </lineage>
</organism>
<protein>
    <submittedName>
        <fullName evidence="1">Uncharacterized protein</fullName>
    </submittedName>
</protein>
<reference evidence="1" key="1">
    <citation type="submission" date="2019-06" db="EMBL/GenBank/DDBJ databases">
        <authorList>
            <person name="Le Quere A."/>
            <person name="Colella S."/>
        </authorList>
    </citation>
    <scope>NUCLEOTIDE SEQUENCE</scope>
    <source>
        <strain evidence="1">EmedicaeMD41</strain>
    </source>
</reference>